<evidence type="ECO:0000256" key="6">
    <source>
        <dbReference type="PROSITE-ProRule" id="PRU00723"/>
    </source>
</evidence>
<dbReference type="Gene3D" id="4.10.1000.10">
    <property type="entry name" value="Zinc finger, CCCH-type"/>
    <property type="match status" value="1"/>
</dbReference>
<gene>
    <name evidence="9" type="ORF">LSH36_958g00101</name>
</gene>
<feature type="domain" description="C3H1-type" evidence="8">
    <location>
        <begin position="340"/>
        <end position="366"/>
    </location>
</feature>
<feature type="compositionally biased region" description="Low complexity" evidence="7">
    <location>
        <begin position="197"/>
        <end position="220"/>
    </location>
</feature>
<dbReference type="Proteomes" id="UP001208570">
    <property type="component" value="Unassembled WGS sequence"/>
</dbReference>
<feature type="compositionally biased region" description="Polar residues" evidence="7">
    <location>
        <begin position="12"/>
        <end position="23"/>
    </location>
</feature>
<feature type="compositionally biased region" description="Acidic residues" evidence="7">
    <location>
        <begin position="75"/>
        <end position="89"/>
    </location>
</feature>
<dbReference type="GO" id="GO:0043139">
    <property type="term" value="F:5'-3' DNA helicase activity"/>
    <property type="evidence" value="ECO:0007669"/>
    <property type="project" value="TreeGrafter"/>
</dbReference>
<dbReference type="Pfam" id="PF13086">
    <property type="entry name" value="AAA_11"/>
    <property type="match status" value="4"/>
</dbReference>
<dbReference type="PANTHER" id="PTHR43788:SF16">
    <property type="entry name" value="HELICASE WITH ZINC FINGER 2"/>
    <property type="match status" value="1"/>
</dbReference>
<feature type="region of interest" description="Disordered" evidence="7">
    <location>
        <begin position="256"/>
        <end position="275"/>
    </location>
</feature>
<dbReference type="InterPro" id="IPR041679">
    <property type="entry name" value="DNA2/NAM7-like_C"/>
</dbReference>
<evidence type="ECO:0000256" key="2">
    <source>
        <dbReference type="ARBA" id="ARBA00022741"/>
    </source>
</evidence>
<name>A0AAD9MR59_9ANNE</name>
<keyword evidence="5" id="KW-0067">ATP-binding</keyword>
<dbReference type="GO" id="GO:0008270">
    <property type="term" value="F:zinc ion binding"/>
    <property type="evidence" value="ECO:0007669"/>
    <property type="project" value="UniProtKB-KW"/>
</dbReference>
<evidence type="ECO:0000256" key="7">
    <source>
        <dbReference type="SAM" id="MobiDB-lite"/>
    </source>
</evidence>
<dbReference type="InterPro" id="IPR050534">
    <property type="entry name" value="Coronavir_polyprotein_1ab"/>
</dbReference>
<dbReference type="InterPro" id="IPR013087">
    <property type="entry name" value="Znf_C2H2_type"/>
</dbReference>
<dbReference type="InterPro" id="IPR001900">
    <property type="entry name" value="RNase_II/R"/>
</dbReference>
<keyword evidence="6" id="KW-0862">Zinc</keyword>
<dbReference type="SUPFAM" id="SSF57667">
    <property type="entry name" value="beta-beta-alpha zinc fingers"/>
    <property type="match status" value="1"/>
</dbReference>
<comment type="caution">
    <text evidence="9">The sequence shown here is derived from an EMBL/GenBank/DDBJ whole genome shotgun (WGS) entry which is preliminary data.</text>
</comment>
<dbReference type="GO" id="GO:0004540">
    <property type="term" value="F:RNA nuclease activity"/>
    <property type="evidence" value="ECO:0007669"/>
    <property type="project" value="InterPro"/>
</dbReference>
<comment type="similarity">
    <text evidence="1">Belongs to the DNA2/NAM7 helicase family.</text>
</comment>
<protein>
    <recommendedName>
        <fullName evidence="8">C3H1-type domain-containing protein</fullName>
    </recommendedName>
</protein>
<keyword evidence="6" id="KW-0479">Metal-binding</keyword>
<keyword evidence="4" id="KW-0347">Helicase</keyword>
<keyword evidence="3" id="KW-0378">Hydrolase</keyword>
<evidence type="ECO:0000256" key="4">
    <source>
        <dbReference type="ARBA" id="ARBA00022806"/>
    </source>
</evidence>
<dbReference type="SUPFAM" id="SSF50249">
    <property type="entry name" value="Nucleic acid-binding proteins"/>
    <property type="match status" value="1"/>
</dbReference>
<reference evidence="9" key="1">
    <citation type="journal article" date="2023" name="Mol. Biol. Evol.">
        <title>Third-Generation Sequencing Reveals the Adaptive Role of the Epigenome in Three Deep-Sea Polychaetes.</title>
        <authorList>
            <person name="Perez M."/>
            <person name="Aroh O."/>
            <person name="Sun Y."/>
            <person name="Lan Y."/>
            <person name="Juniper S.K."/>
            <person name="Young C.R."/>
            <person name="Angers B."/>
            <person name="Qian P.Y."/>
        </authorList>
    </citation>
    <scope>NUCLEOTIDE SEQUENCE</scope>
    <source>
        <strain evidence="9">P08H-3</strain>
    </source>
</reference>
<dbReference type="Gene3D" id="3.40.50.300">
    <property type="entry name" value="P-loop containing nucleotide triphosphate hydrolases"/>
    <property type="match status" value="4"/>
</dbReference>
<evidence type="ECO:0000259" key="8">
    <source>
        <dbReference type="PROSITE" id="PS50103"/>
    </source>
</evidence>
<feature type="compositionally biased region" description="Low complexity" evidence="7">
    <location>
        <begin position="159"/>
        <end position="175"/>
    </location>
</feature>
<dbReference type="InterPro" id="IPR003593">
    <property type="entry name" value="AAA+_ATPase"/>
</dbReference>
<feature type="compositionally biased region" description="Basic and acidic residues" evidence="7">
    <location>
        <begin position="256"/>
        <end position="267"/>
    </location>
</feature>
<feature type="region of interest" description="Disordered" evidence="7">
    <location>
        <begin position="1"/>
        <end position="220"/>
    </location>
</feature>
<dbReference type="CDD" id="cd18808">
    <property type="entry name" value="SF1_C_Upf1"/>
    <property type="match status" value="2"/>
</dbReference>
<dbReference type="GO" id="GO:0003723">
    <property type="term" value="F:RNA binding"/>
    <property type="evidence" value="ECO:0007669"/>
    <property type="project" value="InterPro"/>
</dbReference>
<evidence type="ECO:0000313" key="10">
    <source>
        <dbReference type="Proteomes" id="UP001208570"/>
    </source>
</evidence>
<dbReference type="FunFam" id="3.40.50.300:FF:001313">
    <property type="entry name" value="Helicase with zinc finger domain 2"/>
    <property type="match status" value="1"/>
</dbReference>
<dbReference type="SMART" id="SM00955">
    <property type="entry name" value="RNB"/>
    <property type="match status" value="1"/>
</dbReference>
<dbReference type="InterPro" id="IPR000571">
    <property type="entry name" value="Znf_CCCH"/>
</dbReference>
<dbReference type="InterPro" id="IPR056787">
    <property type="entry name" value="OB_HELZ2"/>
</dbReference>
<feature type="zinc finger region" description="C3H1-type" evidence="6">
    <location>
        <begin position="340"/>
        <end position="366"/>
    </location>
</feature>
<dbReference type="InterPro" id="IPR027417">
    <property type="entry name" value="P-loop_NTPase"/>
</dbReference>
<dbReference type="InterPro" id="IPR012340">
    <property type="entry name" value="NA-bd_OB-fold"/>
</dbReference>
<dbReference type="SUPFAM" id="SSF52540">
    <property type="entry name" value="P-loop containing nucleoside triphosphate hydrolases"/>
    <property type="match status" value="2"/>
</dbReference>
<accession>A0AAD9MR59</accession>
<dbReference type="PANTHER" id="PTHR43788">
    <property type="entry name" value="DNA2/NAM7 HELICASE FAMILY MEMBER"/>
    <property type="match status" value="1"/>
</dbReference>
<dbReference type="GO" id="GO:0005524">
    <property type="term" value="F:ATP binding"/>
    <property type="evidence" value="ECO:0007669"/>
    <property type="project" value="UniProtKB-KW"/>
</dbReference>
<dbReference type="SMART" id="SM00382">
    <property type="entry name" value="AAA"/>
    <property type="match status" value="2"/>
</dbReference>
<feature type="region of interest" description="Disordered" evidence="7">
    <location>
        <begin position="1432"/>
        <end position="1454"/>
    </location>
</feature>
<dbReference type="PROSITE" id="PS50103">
    <property type="entry name" value="ZF_C3H1"/>
    <property type="match status" value="1"/>
</dbReference>
<feature type="compositionally biased region" description="Basic residues" evidence="7">
    <location>
        <begin position="112"/>
        <end position="128"/>
    </location>
</feature>
<evidence type="ECO:0000256" key="1">
    <source>
        <dbReference type="ARBA" id="ARBA00007913"/>
    </source>
</evidence>
<evidence type="ECO:0000256" key="3">
    <source>
        <dbReference type="ARBA" id="ARBA00022801"/>
    </source>
</evidence>
<keyword evidence="6" id="KW-0863">Zinc-finger</keyword>
<dbReference type="InterPro" id="IPR047187">
    <property type="entry name" value="SF1_C_Upf1"/>
</dbReference>
<sequence length="3022" mass="347564">MVRSVPVDYAQSFPSLSQQQPDTSPAKKTKRHPNLGKESEQKQTGEQSIRPESSPKSTSERLERKSDKKNSAQDEAIDDEDDDSDDITDDNPLSSGRFHSLQNLANIGAPRRNVKKGKTPRKDNKRKTATNSGRKGSSQKSVGSGGARPKERHNTLKGYQHPKQQQQLPQKHQYQPNHQFQERQPQHKWSHTNIEPQQQQQELQLKHLQQQWQQEQHQNHLQQQFVNDPQSQQQRRHKQHVEWPQLHTQQQLIVQKVKEDEHARQDTQQHQQQRLGCEDAQKPDIRQICGLCWKNGQTYSWSTTRLGYCAAPRSCHQWERERIYVVMPEKRVIRQPPNVSKFKLCKNVKTRGECIYGRCSFAHSEAELRVWQWLKEHNVNLKSIAKNCDLPATRIPPKSTTKCLAPNQPLLGVVLPETYSCQFCGVGCNSRVQLEIHCASKKHKENIDSDREQQWNYRHPPLDRRVEDYRLCPRLSSRTCNWSDCPQEYNMCPNAHSEEELDEWKKRRRHKWEKRRQAKSSNLYSYMDNLQEEIKTSECETSVLADSVVGIAIECDKDLTQLTEDKGGTTTWSFQVKADDLKLQRVALVYSKGRSYFHLETDQAKQDADCQLLSEDDFEQSTGIYLFRVHFKAEVFGSFAQTVVFDFGQRPVIARQLYIDIASKKQIQTIKKNRKSLDFYRWTEANSTIIGFPRMISVESGEEGLLKKYQPPRSIDAIITYDMLSSPLSRENYVHKMHKLIELEDLKRSQIISSYCSASTLHTVKYIDGDCFVNAPEGQMFAWLDLPETLSKDTPAGRLIIMAVSTVLLREKNTERVVYEGLILTREYFNFEGRTEDKLYICLSKSCIDAWKLSPDTEREIEMQFVFNRLTFCKWHLILDELDSLDILYPKVNRIQSLGTIDYEVQESILNSGKVGNLPIIVYGPFGTGKTETLALAAKLLAKDKREESRILICTHSNSAADLYIERYFDPFVKDTSLRVLRLYQTDRRLNTISDVIRPYCNLSQDQRHLVIPSADVIAQKRIIVSTCSAAFSLAKMKRLKGHFTHIIIDEAAQALQCEILIPLALATHQTCVVLAGDHKQMRQEVFSSVARKEHLDRTMIEHYIDYYVRLRTLQSCHMLSINYRTTEEILKFISSVFYGGSESIIAATKWEDKPMGFSCLNFFMAHGQEKYDSERTSWYNEAEVDEIVTRVQELYEKCPWGTCTESDIGIVATERAQVDAIRVALRRCHLRNVTVVVPMAVQGQEFKAVFISTVRTKRCNSEQAGNLDLGFLTNTNLLNTVLTRTKFYVGVVGNPETLCTTGTCARIWVKYIQHCQKNGSITPPFDIQEIRALNEPTSELPFDTSLNSQIAECDEDMEVDQILPQLIRETQKILPDEVKMFDIRKERSPFRMDNITIKEKCGIAFPEYKERSKVTVNKKRKLFCADDCGEEFNSQSSGTDSEDELAVEGGQADYSPDDLRSLIQRNPQKYKRCTLIFTSAVNIRAEVLDKDDDVQQLAISSRRRCGQALNNDEVCVEVKCLDDEDRIFTSSTKDTDEPQMMQGEVVGILRRYISLRYRRFVCTVDEPNRGLLIPINITLPRMRYVTNRERIKRKPNNKIPLYEFSKSRQIVFVGYEDVTEDNGEKKLFVARFLKWERQFRNPLCVVIGVLPLGITLDKGLHILDIEYCLRKSFPATVRDSVKEIKHHLVEKTDKDRSDKRDLNTFTIDPGDSKDLDDALSLEKLSNNHFRVGVHISDVSYYVQRNSEIDKEALSRGNTFYPTGKDPIPMLPEYLSTNVCSLISDEDRKTVSLFIEINNEAECVRSDISRCTIRSRKRLTYKEAEAILENETISGSNTPDEVIQSIQSLNKIASMWRKKRLGDESHFHCLDSDSEDTPKAHHLVQEMMIYANRLVAEKLLDYYPDCCPLRSQLAPAEEELEKWKRNFSNIASNTFVLKQPFLPKFHVCHCVTDCTCIQDKQKVERNDVAINLPIWNNVMTSLTREAGDRSRFSIANPDILPEASTALSMLYHIRKPSSYICSGDYSLNMQYHDTLQAKAYTHFTSPIRRYIDIVVHRLIVAMLRNEPCPYTKETISEICRQCSDKTRTARAYEVESKVLYQAIQLQTNPQIVHSVVETLSPTELQLSHLGYKSLRSVERRVKVRYLKVCEEPFFDDRQQMILRWKERIYDNAFQDSPDSKRRPQIQCLNPHRFVASVPESHWKKLLVSVRSQQLKNIMEACLEVNVELKKEKTKKYIDDVNSEQMEMQHANQLCNFSLELSRASIIRIQLTACTRNGLLTPSVQLLSLTPTLDLCIEHQSDPVLCFVDVNNRSLVLQYYSTLDQYVAGWQHLVAIEAVKASINDRNSVTIHNVGITWTKYNSDMVATFQLKSSFCEARSILTGSTSKDNAGDDDNESICKVCNNANDNEDASLDYICVRYSNIDRNLARNVNSEGCYAIEDKPTWVGHCLSTDVELDKKAEGIQVKMKLFQSREHIPNSVTFCKSQATIEIIPQFYPSRRENEALNHMRNNEMELLEAIALNKIVPPFDKSHTENISQLTAEIVPHLPKPNRAQTEAIASALRNKFTLIQGPPGTGKTVTGVRLAYLLTRLNKTRSNKGDVRPQLLICGPSNDSVDVITGYLSRMGHDCPLIVRIYGTTIERKEFPLPWDNFVTTKLSQYVRGTELTKYALHHMIRDPRECRFAEKIRNYDARIRNQTEEKQPMSSEDKTKYKKLIFDAKCAVIKRKELIIDENGMCTEPQSMVPIVSAEPEQVILIGDHKQLQPIITDDRARRLGLGVSLFERYAKQAHMLVTQYRMHEAIAAFPSQHFYNNRLECGSEVQKAPSNLRGYWPGGINRPICFVHIVGKEETLTVRTPEGSENSKSNMEEVVAAVRIAFNLVNNRNVRAKDILILSQYRAQCDKIKQELSKRYLSIKVSTVVAAQGRESDVVILSTVRSMPKAHIEGNPSQSWMQRHLGFITDQHQINVALTRAKKGLIVIGNKNLLRIQPMWNMFFHHYEENKAVTTFNLFIKNAHGSGNWK</sequence>
<proteinExistence type="inferred from homology"/>
<evidence type="ECO:0000256" key="5">
    <source>
        <dbReference type="ARBA" id="ARBA00022840"/>
    </source>
</evidence>
<dbReference type="Pfam" id="PF25049">
    <property type="entry name" value="OB_HELZ2"/>
    <property type="match status" value="1"/>
</dbReference>
<dbReference type="InterPro" id="IPR041677">
    <property type="entry name" value="DNA2/NAM7_AAA_11"/>
</dbReference>
<dbReference type="Pfam" id="PF13087">
    <property type="entry name" value="AAA_12"/>
    <property type="match status" value="2"/>
</dbReference>
<dbReference type="GO" id="GO:0016787">
    <property type="term" value="F:hydrolase activity"/>
    <property type="evidence" value="ECO:0007669"/>
    <property type="project" value="UniProtKB-KW"/>
</dbReference>
<organism evidence="9 10">
    <name type="scientific">Paralvinella palmiformis</name>
    <dbReference type="NCBI Taxonomy" id="53620"/>
    <lineage>
        <taxon>Eukaryota</taxon>
        <taxon>Metazoa</taxon>
        <taxon>Spiralia</taxon>
        <taxon>Lophotrochozoa</taxon>
        <taxon>Annelida</taxon>
        <taxon>Polychaeta</taxon>
        <taxon>Sedentaria</taxon>
        <taxon>Canalipalpata</taxon>
        <taxon>Terebellida</taxon>
        <taxon>Terebelliformia</taxon>
        <taxon>Alvinellidae</taxon>
        <taxon>Paralvinella</taxon>
    </lineage>
</organism>
<dbReference type="Pfam" id="PF00773">
    <property type="entry name" value="RNB"/>
    <property type="match status" value="1"/>
</dbReference>
<dbReference type="InterPro" id="IPR036236">
    <property type="entry name" value="Znf_C2H2_sf"/>
</dbReference>
<evidence type="ECO:0000313" key="9">
    <source>
        <dbReference type="EMBL" id="KAK2142420.1"/>
    </source>
</evidence>
<dbReference type="EMBL" id="JAODUP010000958">
    <property type="protein sequence ID" value="KAK2142420.1"/>
    <property type="molecule type" value="Genomic_DNA"/>
</dbReference>
<feature type="compositionally biased region" description="Basic and acidic residues" evidence="7">
    <location>
        <begin position="58"/>
        <end position="72"/>
    </location>
</feature>
<feature type="compositionally biased region" description="Polar residues" evidence="7">
    <location>
        <begin position="44"/>
        <end position="57"/>
    </location>
</feature>
<keyword evidence="10" id="KW-1185">Reference proteome</keyword>
<keyword evidence="2" id="KW-0547">Nucleotide-binding</keyword>
<dbReference type="Gene3D" id="3.30.160.60">
    <property type="entry name" value="Classic Zinc Finger"/>
    <property type="match status" value="1"/>
</dbReference>
<dbReference type="PROSITE" id="PS00028">
    <property type="entry name" value="ZINC_FINGER_C2H2_1"/>
    <property type="match status" value="1"/>
</dbReference>
<feature type="compositionally biased region" description="Low complexity" evidence="7">
    <location>
        <begin position="132"/>
        <end position="142"/>
    </location>
</feature>